<dbReference type="PANTHER" id="PTHR40707">
    <property type="entry name" value="POSSIBLE NUCLEASE OF RNASE H FOLD, RUVC/YQGF FAMILY"/>
    <property type="match status" value="1"/>
</dbReference>
<feature type="region of interest" description="Disordered" evidence="1">
    <location>
        <begin position="425"/>
        <end position="444"/>
    </location>
</feature>
<protein>
    <submittedName>
        <fullName evidence="2">DUF460 domain-containing protein</fullName>
    </submittedName>
</protein>
<proteinExistence type="predicted"/>
<dbReference type="PANTHER" id="PTHR40707:SF1">
    <property type="entry name" value="DUF460 DOMAIN-CONTAINING PROTEIN"/>
    <property type="match status" value="1"/>
</dbReference>
<sequence>MTLGRAPVVFRRVLGLDILPGSSAEAGEPLYACAVVSEGRVVERLEVVRWSEVASLAARYGVDAVALDNVRELGGESEIAALMRSLPAGVKLVEVTRVAGEQLSVEALCAITGICGGKPSPLETAELAAILAYQGVGSEVLVFEEETLIRVGRGRVPGQGGMSRERYKRGIELLVRRKVSEIREALEKARLDYDLFLRKSGEGYAGATFVVYAPREALAGLVHQERGHDLFVEIEPVRREKLEYRALGTRAREPARPARSLVVGVDPGMTTGVAALNLRGEVVALFSRRLLGRGQLTRILYDLGYPAVIATDVEPPPSYVRKLAASLGAVLFVPPRPLSVEEKRRLAEEALSGSGYRVRDSHQRDALAAAYKAYLSFREKLEEVEREAERRGLPIPLEEAKLLVIRGEPVASAVVKVARRHFGIEPRAAQQPPPAEHEERPSASLVPIVERLLSENYALRREREGAQGGTRGEGVSAAQTAQGPRLGAER</sequence>
<accession>A0A7C3SLP6</accession>
<dbReference type="EMBL" id="DTIB01000101">
    <property type="protein sequence ID" value="HGB25510.1"/>
    <property type="molecule type" value="Genomic_DNA"/>
</dbReference>
<evidence type="ECO:0000313" key="2">
    <source>
        <dbReference type="EMBL" id="HGB25510.1"/>
    </source>
</evidence>
<comment type="caution">
    <text evidence="2">The sequence shown here is derived from an EMBL/GenBank/DDBJ whole genome shotgun (WGS) entry which is preliminary data.</text>
</comment>
<reference evidence="2" key="1">
    <citation type="journal article" date="2020" name="mSystems">
        <title>Genome- and Community-Level Interaction Insights into Carbon Utilization and Element Cycling Functions of Hydrothermarchaeota in Hydrothermal Sediment.</title>
        <authorList>
            <person name="Zhou Z."/>
            <person name="Liu Y."/>
            <person name="Xu W."/>
            <person name="Pan J."/>
            <person name="Luo Z.H."/>
            <person name="Li M."/>
        </authorList>
    </citation>
    <scope>NUCLEOTIDE SEQUENCE [LARGE SCALE GENOMIC DNA]</scope>
    <source>
        <strain evidence="2">SpSt-8</strain>
    </source>
</reference>
<dbReference type="AlphaFoldDB" id="A0A7C3SLP6"/>
<name>A0A7C3SLP6_THEPE</name>
<dbReference type="Pfam" id="PF04312">
    <property type="entry name" value="DUF460"/>
    <property type="match status" value="1"/>
</dbReference>
<evidence type="ECO:0000256" key="1">
    <source>
        <dbReference type="SAM" id="MobiDB-lite"/>
    </source>
</evidence>
<feature type="region of interest" description="Disordered" evidence="1">
    <location>
        <begin position="460"/>
        <end position="490"/>
    </location>
</feature>
<gene>
    <name evidence="2" type="ORF">ENV88_05710</name>
</gene>
<dbReference type="InterPro" id="IPR007408">
    <property type="entry name" value="DUF460"/>
</dbReference>
<organism evidence="2">
    <name type="scientific">Thermofilum pendens</name>
    <dbReference type="NCBI Taxonomy" id="2269"/>
    <lineage>
        <taxon>Archaea</taxon>
        <taxon>Thermoproteota</taxon>
        <taxon>Thermoprotei</taxon>
        <taxon>Thermofilales</taxon>
        <taxon>Thermofilaceae</taxon>
        <taxon>Thermofilum</taxon>
    </lineage>
</organism>